<dbReference type="PANTHER" id="PTHR30290:SF10">
    <property type="entry name" value="PERIPLASMIC OLIGOPEPTIDE-BINDING PROTEIN-RELATED"/>
    <property type="match status" value="1"/>
</dbReference>
<dbReference type="InterPro" id="IPR039424">
    <property type="entry name" value="SBP_5"/>
</dbReference>
<dbReference type="Proteomes" id="UP000005435">
    <property type="component" value="Chromosome"/>
</dbReference>
<reference evidence="6 7" key="2">
    <citation type="journal article" date="2012" name="Stand. Genomic Sci.">
        <title>Complete Genome Sequence of Clostridium clariflavum DSM 19732.</title>
        <authorList>
            <person name="Izquierdo J.A."/>
            <person name="Goodwin L."/>
            <person name="Davenport K.W."/>
            <person name="Teshima H."/>
            <person name="Bruce D."/>
            <person name="Detter C."/>
            <person name="Tapia R."/>
            <person name="Han S."/>
            <person name="Land M."/>
            <person name="Hauser L."/>
            <person name="Jeffries C.D."/>
            <person name="Han J."/>
            <person name="Pitluck S."/>
            <person name="Nolan M."/>
            <person name="Chen A."/>
            <person name="Huntemann M."/>
            <person name="Mavromatis K."/>
            <person name="Mikhailova N."/>
            <person name="Liolios K."/>
            <person name="Woyke T."/>
            <person name="Lynd L.R."/>
        </authorList>
    </citation>
    <scope>NUCLEOTIDE SEQUENCE [LARGE SCALE GENOMIC DNA]</scope>
    <source>
        <strain evidence="7">DSM 19732 / NBRC 101661 / EBR45</strain>
    </source>
</reference>
<dbReference type="Gene3D" id="3.10.105.10">
    <property type="entry name" value="Dipeptide-binding Protein, Domain 3"/>
    <property type="match status" value="1"/>
</dbReference>
<organism evidence="6 7">
    <name type="scientific">Acetivibrio clariflavus (strain DSM 19732 / NBRC 101661 / EBR45)</name>
    <name type="common">Clostridium clariflavum</name>
    <dbReference type="NCBI Taxonomy" id="720554"/>
    <lineage>
        <taxon>Bacteria</taxon>
        <taxon>Bacillati</taxon>
        <taxon>Bacillota</taxon>
        <taxon>Clostridia</taxon>
        <taxon>Eubacteriales</taxon>
        <taxon>Oscillospiraceae</taxon>
        <taxon>Acetivibrio</taxon>
    </lineage>
</organism>
<keyword evidence="3" id="KW-0813">Transport</keyword>
<dbReference type="Gene3D" id="3.90.76.10">
    <property type="entry name" value="Dipeptide-binding Protein, Domain 1"/>
    <property type="match status" value="1"/>
</dbReference>
<dbReference type="EMBL" id="CP003065">
    <property type="protein sequence ID" value="AEV67241.1"/>
    <property type="molecule type" value="Genomic_DNA"/>
</dbReference>
<dbReference type="AlphaFoldDB" id="G8LT37"/>
<evidence type="ECO:0000313" key="7">
    <source>
        <dbReference type="Proteomes" id="UP000005435"/>
    </source>
</evidence>
<dbReference type="CDD" id="cd08504">
    <property type="entry name" value="PBP2_OppA"/>
    <property type="match status" value="1"/>
</dbReference>
<dbReference type="HOGENOM" id="CLU_017028_0_3_9"/>
<comment type="subcellular location">
    <subcellularLocation>
        <location evidence="1">Cell envelope</location>
    </subcellularLocation>
</comment>
<evidence type="ECO:0000256" key="1">
    <source>
        <dbReference type="ARBA" id="ARBA00004196"/>
    </source>
</evidence>
<dbReference type="GO" id="GO:0042597">
    <property type="term" value="C:periplasmic space"/>
    <property type="evidence" value="ECO:0007669"/>
    <property type="project" value="UniProtKB-ARBA"/>
</dbReference>
<evidence type="ECO:0000256" key="4">
    <source>
        <dbReference type="ARBA" id="ARBA00022729"/>
    </source>
</evidence>
<dbReference type="FunFam" id="3.90.76.10:FF:000001">
    <property type="entry name" value="Oligopeptide ABC transporter substrate-binding protein"/>
    <property type="match status" value="1"/>
</dbReference>
<dbReference type="SUPFAM" id="SSF53850">
    <property type="entry name" value="Periplasmic binding protein-like II"/>
    <property type="match status" value="1"/>
</dbReference>
<gene>
    <name evidence="6" type="ordered locus">Clocl_0524</name>
</gene>
<dbReference type="GO" id="GO:1904680">
    <property type="term" value="F:peptide transmembrane transporter activity"/>
    <property type="evidence" value="ECO:0007669"/>
    <property type="project" value="TreeGrafter"/>
</dbReference>
<evidence type="ECO:0000256" key="3">
    <source>
        <dbReference type="ARBA" id="ARBA00022448"/>
    </source>
</evidence>
<sequence>MRLKKVTVEFAAVLICFNIVFNGCDFKKEQDLAIKEITLSIDGEPEVLDPQLVGDVHSMRIINAVFEGLCRNDENGIPMPGMAKSWDVSEDKLTYTFHLREALWADGSQVTAMDFKEAWLRALNPNAKEQQPSPLGYLLMCIEGAESYFNGEGSRKDVAIEVKDEKTLVVKLKQPTPYFLQIVCNSVAMPINGKFYVKEQLANDIGEYGAKAQNILGNGPFIVKEWKHNKYIALEKNPNYWNAENIKIDRIIFKIITDNPSAIAAFEKGELDIAEISQANQIEELKAKGFRIEDYNTGKTQYILFNMEDKYLKNINLRKALTYGIERDNLVNNVVKNGSKGAYAFVNPVVRGVEKSFREETGDLVTGFNVSEAESFALKSLVELKLSDLPKLTLLIDDSEISKRDAQAIREMWRKNVGIEVEIEALPLESVKERLLQKEYQMVLLRWAGDCNDPILFLEIFEIGNSFNAAGFNISEYDQLINKARKEVDEKKRMNLLREAEELLFNYMPICPLYYVYDSYAIKHEIKGFVRGSSAIQDMDLYWTYLE</sequence>
<feature type="domain" description="Solute-binding protein family 5" evidence="5">
    <location>
        <begin position="78"/>
        <end position="462"/>
    </location>
</feature>
<evidence type="ECO:0000256" key="2">
    <source>
        <dbReference type="ARBA" id="ARBA00005695"/>
    </source>
</evidence>
<keyword evidence="4" id="KW-0732">Signal</keyword>
<dbReference type="RefSeq" id="WP_014253873.1">
    <property type="nucleotide sequence ID" value="NC_016627.1"/>
</dbReference>
<dbReference type="GO" id="GO:0015833">
    <property type="term" value="P:peptide transport"/>
    <property type="evidence" value="ECO:0007669"/>
    <property type="project" value="TreeGrafter"/>
</dbReference>
<dbReference type="KEGG" id="ccl:Clocl_0524"/>
<dbReference type="Pfam" id="PF00496">
    <property type="entry name" value="SBP_bac_5"/>
    <property type="match status" value="1"/>
</dbReference>
<name>G8LT37_ACECE</name>
<dbReference type="GO" id="GO:0043190">
    <property type="term" value="C:ATP-binding cassette (ABC) transporter complex"/>
    <property type="evidence" value="ECO:0007669"/>
    <property type="project" value="InterPro"/>
</dbReference>
<keyword evidence="7" id="KW-1185">Reference proteome</keyword>
<dbReference type="OrthoDB" id="9801912at2"/>
<dbReference type="InterPro" id="IPR030678">
    <property type="entry name" value="Peptide/Ni-bd"/>
</dbReference>
<evidence type="ECO:0000313" key="6">
    <source>
        <dbReference type="EMBL" id="AEV67241.1"/>
    </source>
</evidence>
<reference evidence="7" key="1">
    <citation type="submission" date="2011-12" db="EMBL/GenBank/DDBJ databases">
        <title>Complete sequence of Clostridium clariflavum DSM 19732.</title>
        <authorList>
            <consortium name="US DOE Joint Genome Institute"/>
            <person name="Lucas S."/>
            <person name="Han J."/>
            <person name="Lapidus A."/>
            <person name="Cheng J.-F."/>
            <person name="Goodwin L."/>
            <person name="Pitluck S."/>
            <person name="Peters L."/>
            <person name="Teshima H."/>
            <person name="Detter J.C."/>
            <person name="Han C."/>
            <person name="Tapia R."/>
            <person name="Land M."/>
            <person name="Hauser L."/>
            <person name="Kyrpides N."/>
            <person name="Ivanova N."/>
            <person name="Pagani I."/>
            <person name="Kitzmiller T."/>
            <person name="Lynd L."/>
            <person name="Izquierdo J."/>
            <person name="Woyke T."/>
        </authorList>
    </citation>
    <scope>NUCLEOTIDE SEQUENCE [LARGE SCALE GENOMIC DNA]</scope>
    <source>
        <strain evidence="7">DSM 19732 / NBRC 101661 / EBR45</strain>
    </source>
</reference>
<dbReference type="Gene3D" id="3.40.190.10">
    <property type="entry name" value="Periplasmic binding protein-like II"/>
    <property type="match status" value="1"/>
</dbReference>
<dbReference type="GO" id="GO:0030313">
    <property type="term" value="C:cell envelope"/>
    <property type="evidence" value="ECO:0007669"/>
    <property type="project" value="UniProtKB-SubCell"/>
</dbReference>
<dbReference type="PIRSF" id="PIRSF002741">
    <property type="entry name" value="MppA"/>
    <property type="match status" value="1"/>
</dbReference>
<dbReference type="STRING" id="720554.Clocl_0524"/>
<protein>
    <submittedName>
        <fullName evidence="6">ABC-type oligopeptide transport system, periplasmic component</fullName>
    </submittedName>
</protein>
<evidence type="ECO:0000259" key="5">
    <source>
        <dbReference type="Pfam" id="PF00496"/>
    </source>
</evidence>
<accession>G8LT37</accession>
<dbReference type="eggNOG" id="COG4166">
    <property type="taxonomic scope" value="Bacteria"/>
</dbReference>
<proteinExistence type="inferred from homology"/>
<dbReference type="InterPro" id="IPR000914">
    <property type="entry name" value="SBP_5_dom"/>
</dbReference>
<dbReference type="PANTHER" id="PTHR30290">
    <property type="entry name" value="PERIPLASMIC BINDING COMPONENT OF ABC TRANSPORTER"/>
    <property type="match status" value="1"/>
</dbReference>
<comment type="similarity">
    <text evidence="2">Belongs to the bacterial solute-binding protein 5 family.</text>
</comment>